<evidence type="ECO:0000313" key="2">
    <source>
        <dbReference type="Proteomes" id="UP000001191"/>
    </source>
</evidence>
<geneLocation type="plasmid" evidence="1 2">
    <name>pNPUN02</name>
</geneLocation>
<dbReference type="RefSeq" id="WP_012413199.1">
    <property type="nucleotide sequence ID" value="NC_010632.1"/>
</dbReference>
<dbReference type="HOGENOM" id="CLU_965471_0_0_3"/>
<reference evidence="2" key="1">
    <citation type="submission" date="2008-04" db="EMBL/GenBank/DDBJ databases">
        <title>Complete sequence of plasmid 2 of Nostoc punctiforme ATCC 29133.</title>
        <authorList>
            <consortium name="US DOE Joint Genome Institute"/>
            <person name="Copeland A."/>
            <person name="Lucas S."/>
            <person name="Lapidus A."/>
            <person name="Glavina del Rio T."/>
            <person name="Dalin E."/>
            <person name="Tice H."/>
            <person name="Pitluck S."/>
            <person name="Chain P."/>
            <person name="Malfatti S."/>
            <person name="Shin M."/>
            <person name="Vergez L."/>
            <person name="Schmutz J."/>
            <person name="Larimer F."/>
            <person name="Land M."/>
            <person name="Hauser L."/>
            <person name="Kyrpides N."/>
            <person name="Kim E."/>
            <person name="Meeks J.C."/>
            <person name="Elhai J."/>
            <person name="Campbell E.L."/>
            <person name="Thiel T."/>
            <person name="Longmire J."/>
            <person name="Potts M."/>
            <person name="Atlas R."/>
        </authorList>
    </citation>
    <scope>NUCLEOTIDE SEQUENCE [LARGE SCALE GENOMIC DNA]</scope>
    <source>
        <strain evidence="2">ATCC 29133 / PCC 73102</strain>
        <plasmid evidence="2">Plasmid pNPUN02</plasmid>
    </source>
</reference>
<dbReference type="AlphaFoldDB" id="B2JB83"/>
<dbReference type="Proteomes" id="UP000001191">
    <property type="component" value="Plasmid pNPUN02"/>
</dbReference>
<dbReference type="OrthoDB" id="573701at2"/>
<organism evidence="1 2">
    <name type="scientific">Nostoc punctiforme (strain ATCC 29133 / PCC 73102)</name>
    <dbReference type="NCBI Taxonomy" id="63737"/>
    <lineage>
        <taxon>Bacteria</taxon>
        <taxon>Bacillati</taxon>
        <taxon>Cyanobacteriota</taxon>
        <taxon>Cyanophyceae</taxon>
        <taxon>Nostocales</taxon>
        <taxon>Nostocaceae</taxon>
        <taxon>Nostoc</taxon>
    </lineage>
</organism>
<protein>
    <submittedName>
        <fullName evidence="1">Uncharacterized protein</fullName>
    </submittedName>
</protein>
<keyword evidence="1" id="KW-0614">Plasmid</keyword>
<gene>
    <name evidence="1" type="ordered locus">Npun_BR040</name>
</gene>
<sequence>MKYDLLPKTNSPLSQPQICIIDPALALSVHGVPLIQQLGEVMELWVVRELWHILDSSPFYLQHPELITPKGINSCRTAKQERVALEETLWSLKRWEQFRMENDLARLNLFWLGDSLRESLLPKNRNLEIFWQWEALAKSLDSQIDESQTIDYILPLAFRDTIALAASLGSAFILTYQQEADFEKNLPPEICKALQFWGISCQVLTPRDSFVSVERDYLRQLLISTATIKFLWAGLHLTVLHLFVPESPKANVLSQKLLFSPSDLADDRADSPKLQNKPWIGARGFWYLV</sequence>
<dbReference type="EMBL" id="CP001039">
    <property type="protein sequence ID" value="ACC85187.1"/>
    <property type="molecule type" value="Genomic_DNA"/>
</dbReference>
<accession>B2JB83</accession>
<name>B2JB83_NOSP7</name>
<proteinExistence type="predicted"/>
<evidence type="ECO:0000313" key="1">
    <source>
        <dbReference type="EMBL" id="ACC85187.1"/>
    </source>
</evidence>
<keyword evidence="2" id="KW-1185">Reference proteome</keyword>
<dbReference type="EnsemblBacteria" id="ACC85187">
    <property type="protein sequence ID" value="ACC85187"/>
    <property type="gene ID" value="Npun_BR040"/>
</dbReference>
<dbReference type="KEGG" id="npu:Npun_BR040"/>